<proteinExistence type="predicted"/>
<feature type="region of interest" description="Disordered" evidence="1">
    <location>
        <begin position="86"/>
        <end position="105"/>
    </location>
</feature>
<gene>
    <name evidence="3" type="ORF">TorRG33x02_055290</name>
</gene>
<dbReference type="EMBL" id="JXTC01000023">
    <property type="protein sequence ID" value="PON98629.1"/>
    <property type="molecule type" value="Genomic_DNA"/>
</dbReference>
<evidence type="ECO:0000313" key="4">
    <source>
        <dbReference type="Proteomes" id="UP000237000"/>
    </source>
</evidence>
<protein>
    <submittedName>
        <fullName evidence="3">NB-ARC domain containing protein</fullName>
    </submittedName>
</protein>
<dbReference type="SUPFAM" id="SSF52540">
    <property type="entry name" value="P-loop containing nucleoside triphosphate hydrolases"/>
    <property type="match status" value="1"/>
</dbReference>
<dbReference type="GO" id="GO:0043531">
    <property type="term" value="F:ADP binding"/>
    <property type="evidence" value="ECO:0007669"/>
    <property type="project" value="InterPro"/>
</dbReference>
<dbReference type="PANTHER" id="PTHR19338">
    <property type="entry name" value="TRANSLOCASE OF INNER MITOCHONDRIAL MEMBRANE 13 HOMOLOG"/>
    <property type="match status" value="1"/>
</dbReference>
<dbReference type="InParanoid" id="A0A2P5FLH0"/>
<comment type="caution">
    <text evidence="3">The sequence shown here is derived from an EMBL/GenBank/DDBJ whole genome shotgun (WGS) entry which is preliminary data.</text>
</comment>
<dbReference type="Pfam" id="PF00931">
    <property type="entry name" value="NB-ARC"/>
    <property type="match status" value="1"/>
</dbReference>
<evidence type="ECO:0000256" key="1">
    <source>
        <dbReference type="SAM" id="MobiDB-lite"/>
    </source>
</evidence>
<dbReference type="Proteomes" id="UP000237000">
    <property type="component" value="Unassembled WGS sequence"/>
</dbReference>
<feature type="domain" description="NB-ARC" evidence="2">
    <location>
        <begin position="121"/>
        <end position="154"/>
    </location>
</feature>
<evidence type="ECO:0000313" key="3">
    <source>
        <dbReference type="EMBL" id="PON98629.1"/>
    </source>
</evidence>
<reference evidence="4" key="1">
    <citation type="submission" date="2016-06" db="EMBL/GenBank/DDBJ databases">
        <title>Parallel loss of symbiosis genes in relatives of nitrogen-fixing non-legume Parasponia.</title>
        <authorList>
            <person name="Van Velzen R."/>
            <person name="Holmer R."/>
            <person name="Bu F."/>
            <person name="Rutten L."/>
            <person name="Van Zeijl A."/>
            <person name="Liu W."/>
            <person name="Santuari L."/>
            <person name="Cao Q."/>
            <person name="Sharma T."/>
            <person name="Shen D."/>
            <person name="Roswanjaya Y."/>
            <person name="Wardhani T."/>
            <person name="Kalhor M.S."/>
            <person name="Jansen J."/>
            <person name="Van den Hoogen J."/>
            <person name="Gungor B."/>
            <person name="Hartog M."/>
            <person name="Hontelez J."/>
            <person name="Verver J."/>
            <person name="Yang W.-C."/>
            <person name="Schijlen E."/>
            <person name="Repin R."/>
            <person name="Schilthuizen M."/>
            <person name="Schranz E."/>
            <person name="Heidstra R."/>
            <person name="Miyata K."/>
            <person name="Fedorova E."/>
            <person name="Kohlen W."/>
            <person name="Bisseling T."/>
            <person name="Smit S."/>
            <person name="Geurts R."/>
        </authorList>
    </citation>
    <scope>NUCLEOTIDE SEQUENCE [LARGE SCALE GENOMIC DNA]</scope>
    <source>
        <strain evidence="4">cv. RG33-2</strain>
    </source>
</reference>
<accession>A0A2P5FLH0</accession>
<keyword evidence="4" id="KW-1185">Reference proteome</keyword>
<dbReference type="AlphaFoldDB" id="A0A2P5FLH0"/>
<dbReference type="Gene3D" id="3.40.50.300">
    <property type="entry name" value="P-loop containing nucleotide triphosphate hydrolases"/>
    <property type="match status" value="1"/>
</dbReference>
<dbReference type="OrthoDB" id="5279713at2759"/>
<dbReference type="InterPro" id="IPR027417">
    <property type="entry name" value="P-loop_NTPase"/>
</dbReference>
<evidence type="ECO:0000259" key="2">
    <source>
        <dbReference type="Pfam" id="PF00931"/>
    </source>
</evidence>
<dbReference type="PANTHER" id="PTHR19338:SF0">
    <property type="entry name" value="MITOCHONDRIAL IMPORT INNER MEMBRANE TRANSLOCASE SUBUNIT TIM13"/>
    <property type="match status" value="1"/>
</dbReference>
<organism evidence="3 4">
    <name type="scientific">Trema orientale</name>
    <name type="common">Charcoal tree</name>
    <name type="synonym">Celtis orientalis</name>
    <dbReference type="NCBI Taxonomy" id="63057"/>
    <lineage>
        <taxon>Eukaryota</taxon>
        <taxon>Viridiplantae</taxon>
        <taxon>Streptophyta</taxon>
        <taxon>Embryophyta</taxon>
        <taxon>Tracheophyta</taxon>
        <taxon>Spermatophyta</taxon>
        <taxon>Magnoliopsida</taxon>
        <taxon>eudicotyledons</taxon>
        <taxon>Gunneridae</taxon>
        <taxon>Pentapetalae</taxon>
        <taxon>rosids</taxon>
        <taxon>fabids</taxon>
        <taxon>Rosales</taxon>
        <taxon>Cannabaceae</taxon>
        <taxon>Trema</taxon>
    </lineage>
</organism>
<name>A0A2P5FLH0_TREOI</name>
<dbReference type="InterPro" id="IPR002182">
    <property type="entry name" value="NB-ARC"/>
</dbReference>
<sequence>MAETVVFSILTEAIVSEAIQRISREGRYVEYLRNELRRMQGFLKRAACTSKHEHDDLQKRINSIKKKIKDIFESKDKYEIKLGSVEPREASTSGVDPIKSDPVYDDEEEHDLVSMDQRASILKTQLMEEKGNHLCVVPIVGMGGIGKTTLAKKVES</sequence>